<dbReference type="AlphaFoldDB" id="A0AAD7PJT5"/>
<evidence type="ECO:0000313" key="3">
    <source>
        <dbReference type="Proteomes" id="UP001163823"/>
    </source>
</evidence>
<sequence>MPIPLGEDNLTWTLLKTMNSKKCETDTSDLELRMQINSKLNLALSVMQECFEPSIEALTGKDLVGKVIFSRRSKLTRLNYKGFYTVILEKNEEVVSVATVRIYGDKAAEVPLVATRFHFGWMRMCRVLMNALEQELKELGVERMTLPAVPGVLNTWINAFGFRRMNLKDCNLLTTIFWISKIQYCARNSFSRILQQNQQANSCIVQGK</sequence>
<keyword evidence="3" id="KW-1185">Reference proteome</keyword>
<dbReference type="InterPro" id="IPR056511">
    <property type="entry name" value="IDM1_C"/>
</dbReference>
<feature type="domain" description="Increased DNA methylation 1 C-terminal" evidence="1">
    <location>
        <begin position="51"/>
        <end position="171"/>
    </location>
</feature>
<dbReference type="PANTHER" id="PTHR46309:SF12">
    <property type="entry name" value="GB|AAC80581.1"/>
    <property type="match status" value="1"/>
</dbReference>
<evidence type="ECO:0000313" key="2">
    <source>
        <dbReference type="EMBL" id="KAJ7958258.1"/>
    </source>
</evidence>
<dbReference type="Pfam" id="PF23209">
    <property type="entry name" value="IDM1_C"/>
    <property type="match status" value="1"/>
</dbReference>
<accession>A0AAD7PJT5</accession>
<dbReference type="GO" id="GO:0003714">
    <property type="term" value="F:transcription corepressor activity"/>
    <property type="evidence" value="ECO:0007669"/>
    <property type="project" value="InterPro"/>
</dbReference>
<dbReference type="Gene3D" id="3.40.630.30">
    <property type="match status" value="1"/>
</dbReference>
<dbReference type="GO" id="GO:0006357">
    <property type="term" value="P:regulation of transcription by RNA polymerase II"/>
    <property type="evidence" value="ECO:0007669"/>
    <property type="project" value="TreeGrafter"/>
</dbReference>
<protein>
    <submittedName>
        <fullName evidence="2">Increased DNA methylation 1</fullName>
    </submittedName>
</protein>
<proteinExistence type="predicted"/>
<name>A0AAD7PJT5_QUISA</name>
<dbReference type="GO" id="GO:0005634">
    <property type="term" value="C:nucleus"/>
    <property type="evidence" value="ECO:0007669"/>
    <property type="project" value="TreeGrafter"/>
</dbReference>
<dbReference type="PANTHER" id="PTHR46309">
    <property type="entry name" value="PHD FINGER PROTEIN 12"/>
    <property type="match status" value="1"/>
</dbReference>
<gene>
    <name evidence="2" type="ORF">O6P43_019013</name>
</gene>
<dbReference type="EMBL" id="JARAOO010000008">
    <property type="protein sequence ID" value="KAJ7958258.1"/>
    <property type="molecule type" value="Genomic_DNA"/>
</dbReference>
<dbReference type="Proteomes" id="UP001163823">
    <property type="component" value="Chromosome 8"/>
</dbReference>
<dbReference type="SUPFAM" id="SSF55729">
    <property type="entry name" value="Acyl-CoA N-acyltransferases (Nat)"/>
    <property type="match status" value="1"/>
</dbReference>
<comment type="caution">
    <text evidence="2">The sequence shown here is derived from an EMBL/GenBank/DDBJ whole genome shotgun (WGS) entry which is preliminary data.</text>
</comment>
<dbReference type="InterPro" id="IPR042163">
    <property type="entry name" value="PHF12"/>
</dbReference>
<dbReference type="InterPro" id="IPR016181">
    <property type="entry name" value="Acyl_CoA_acyltransferase"/>
</dbReference>
<reference evidence="2" key="1">
    <citation type="journal article" date="2023" name="Science">
        <title>Elucidation of the pathway for biosynthesis of saponin adjuvants from the soapbark tree.</title>
        <authorList>
            <person name="Reed J."/>
            <person name="Orme A."/>
            <person name="El-Demerdash A."/>
            <person name="Owen C."/>
            <person name="Martin L.B.B."/>
            <person name="Misra R.C."/>
            <person name="Kikuchi S."/>
            <person name="Rejzek M."/>
            <person name="Martin A.C."/>
            <person name="Harkess A."/>
            <person name="Leebens-Mack J."/>
            <person name="Louveau T."/>
            <person name="Stephenson M.J."/>
            <person name="Osbourn A."/>
        </authorList>
    </citation>
    <scope>NUCLEOTIDE SEQUENCE</scope>
    <source>
        <strain evidence="2">S10</strain>
    </source>
</reference>
<organism evidence="2 3">
    <name type="scientific">Quillaja saponaria</name>
    <name type="common">Soap bark tree</name>
    <dbReference type="NCBI Taxonomy" id="32244"/>
    <lineage>
        <taxon>Eukaryota</taxon>
        <taxon>Viridiplantae</taxon>
        <taxon>Streptophyta</taxon>
        <taxon>Embryophyta</taxon>
        <taxon>Tracheophyta</taxon>
        <taxon>Spermatophyta</taxon>
        <taxon>Magnoliopsida</taxon>
        <taxon>eudicotyledons</taxon>
        <taxon>Gunneridae</taxon>
        <taxon>Pentapetalae</taxon>
        <taxon>rosids</taxon>
        <taxon>fabids</taxon>
        <taxon>Fabales</taxon>
        <taxon>Quillajaceae</taxon>
        <taxon>Quillaja</taxon>
    </lineage>
</organism>
<evidence type="ECO:0000259" key="1">
    <source>
        <dbReference type="Pfam" id="PF23209"/>
    </source>
</evidence>
<dbReference type="KEGG" id="qsa:O6P43_019013"/>